<organism evidence="1 2">
    <name type="scientific">Phytophthora infestans</name>
    <name type="common">Potato late blight agent</name>
    <name type="synonym">Botrytis infestans</name>
    <dbReference type="NCBI Taxonomy" id="4787"/>
    <lineage>
        <taxon>Eukaryota</taxon>
        <taxon>Sar</taxon>
        <taxon>Stramenopiles</taxon>
        <taxon>Oomycota</taxon>
        <taxon>Peronosporomycetes</taxon>
        <taxon>Peronosporales</taxon>
        <taxon>Peronosporaceae</taxon>
        <taxon>Phytophthora</taxon>
    </lineage>
</organism>
<evidence type="ECO:0000313" key="2">
    <source>
        <dbReference type="Proteomes" id="UP000602510"/>
    </source>
</evidence>
<reference evidence="1" key="1">
    <citation type="submission" date="2020-04" db="EMBL/GenBank/DDBJ databases">
        <title>Hybrid Assembly of Korean Phytophthora infestans isolates.</title>
        <authorList>
            <person name="Prokchorchik M."/>
            <person name="Lee Y."/>
            <person name="Seo J."/>
            <person name="Cho J.-H."/>
            <person name="Park Y.-E."/>
            <person name="Jang D.-C."/>
            <person name="Im J.-S."/>
            <person name="Choi J.-G."/>
            <person name="Park H.-J."/>
            <person name="Lee G.-B."/>
            <person name="Lee Y.-G."/>
            <person name="Hong S.-Y."/>
            <person name="Cho K."/>
            <person name="Sohn K.H."/>
        </authorList>
    </citation>
    <scope>NUCLEOTIDE SEQUENCE</scope>
    <source>
        <strain evidence="1">KR_1_A1</strain>
    </source>
</reference>
<protein>
    <recommendedName>
        <fullName evidence="3">RxLR effector protein</fullName>
    </recommendedName>
</protein>
<sequence length="134" mass="15412">MLSFQNAIQSSGGAKIETSAGRLLRAELTTDETYPEERTSLAAVEKLNAKTKDVLKDKWDAANVKYQSPFIYNDGIGQSIMKRNIDPDKVFKYLTQQKLDRTIGENPQYGLWKAYLELWKKTHPRWKSKLQTVD</sequence>
<name>A0A833TJU1_PHYIN</name>
<gene>
    <name evidence="1" type="ORF">GN244_ATG03045</name>
</gene>
<comment type="caution">
    <text evidence="1">The sequence shown here is derived from an EMBL/GenBank/DDBJ whole genome shotgun (WGS) entry which is preliminary data.</text>
</comment>
<accession>A0A833TJU1</accession>
<proteinExistence type="predicted"/>
<evidence type="ECO:0008006" key="3">
    <source>
        <dbReference type="Google" id="ProtNLM"/>
    </source>
</evidence>
<keyword evidence="2" id="KW-1185">Reference proteome</keyword>
<dbReference type="Proteomes" id="UP000602510">
    <property type="component" value="Unassembled WGS sequence"/>
</dbReference>
<dbReference type="EMBL" id="WSZM01000064">
    <property type="protein sequence ID" value="KAF4044590.1"/>
    <property type="molecule type" value="Genomic_DNA"/>
</dbReference>
<evidence type="ECO:0000313" key="1">
    <source>
        <dbReference type="EMBL" id="KAF4044590.1"/>
    </source>
</evidence>
<dbReference type="AlphaFoldDB" id="A0A833TJU1"/>